<gene>
    <name evidence="1" type="ORF">E5H86_26640</name>
</gene>
<dbReference type="EMBL" id="AASEPP010000083">
    <property type="protein sequence ID" value="EFC2249284.1"/>
    <property type="molecule type" value="Genomic_DNA"/>
</dbReference>
<accession>A0A4C3G785</accession>
<sequence length="64" mass="7158">MVYPRPPMTFICTKCNWKKTITHVNCIRPFSSCPQCGGKEIAVRRAGVIPILLTAFTSGSFPER</sequence>
<evidence type="ECO:0000313" key="1">
    <source>
        <dbReference type="EMBL" id="EFC2249284.1"/>
    </source>
</evidence>
<reference evidence="1 2" key="1">
    <citation type="submission" date="2019-04" db="EMBL/GenBank/DDBJ databases">
        <authorList>
            <consortium name="NARMS: The National Antimicrobial Resistance Monitoring System"/>
        </authorList>
    </citation>
    <scope>NUCLEOTIDE SEQUENCE [LARGE SCALE GENOMIC DNA]</scope>
    <source>
        <strain evidence="1 2">FSIS11919500</strain>
    </source>
</reference>
<comment type="caution">
    <text evidence="1">The sequence shown here is derived from an EMBL/GenBank/DDBJ whole genome shotgun (WGS) entry which is preliminary data.</text>
</comment>
<protein>
    <submittedName>
        <fullName evidence="1">Uncharacterized protein</fullName>
    </submittedName>
</protein>
<name>A0A4C3G785_ECOLX</name>
<dbReference type="AlphaFoldDB" id="A0A4C3G785"/>
<organism evidence="1 2">
    <name type="scientific">Escherichia coli</name>
    <dbReference type="NCBI Taxonomy" id="562"/>
    <lineage>
        <taxon>Bacteria</taxon>
        <taxon>Pseudomonadati</taxon>
        <taxon>Pseudomonadota</taxon>
        <taxon>Gammaproteobacteria</taxon>
        <taxon>Enterobacterales</taxon>
        <taxon>Enterobacteriaceae</taxon>
        <taxon>Escherichia</taxon>
    </lineage>
</organism>
<evidence type="ECO:0000313" key="2">
    <source>
        <dbReference type="Proteomes" id="UP000531916"/>
    </source>
</evidence>
<proteinExistence type="predicted"/>
<dbReference type="Proteomes" id="UP000531916">
    <property type="component" value="Unassembled WGS sequence"/>
</dbReference>